<evidence type="ECO:0000256" key="4">
    <source>
        <dbReference type="ARBA" id="ARBA00022989"/>
    </source>
</evidence>
<dbReference type="Pfam" id="PF06081">
    <property type="entry name" value="ArAE_1"/>
    <property type="match status" value="1"/>
</dbReference>
<dbReference type="GO" id="GO:0005886">
    <property type="term" value="C:plasma membrane"/>
    <property type="evidence" value="ECO:0007669"/>
    <property type="project" value="UniProtKB-SubCell"/>
</dbReference>
<dbReference type="PATRIC" id="fig|1459.3.peg.5421"/>
<comment type="caution">
    <text evidence="7">The sequence shown here is derived from an EMBL/GenBank/DDBJ whole genome shotgun (WGS) entry which is preliminary data.</text>
</comment>
<keyword evidence="3 6" id="KW-0812">Transmembrane</keyword>
<keyword evidence="8" id="KW-1185">Reference proteome</keyword>
<dbReference type="AlphaFoldDB" id="A0A0M0GJR8"/>
<feature type="transmembrane region" description="Helical" evidence="6">
    <location>
        <begin position="63"/>
        <end position="86"/>
    </location>
</feature>
<dbReference type="RefSeq" id="WP_053437051.1">
    <property type="nucleotide sequence ID" value="NZ_LGUF01000007.1"/>
</dbReference>
<name>A0A0M0GJR8_SPOGL</name>
<feature type="transmembrane region" description="Helical" evidence="6">
    <location>
        <begin position="122"/>
        <end position="143"/>
    </location>
</feature>
<evidence type="ECO:0000256" key="1">
    <source>
        <dbReference type="ARBA" id="ARBA00004651"/>
    </source>
</evidence>
<dbReference type="EMBL" id="LGUF01000007">
    <property type="protein sequence ID" value="KON89686.1"/>
    <property type="molecule type" value="Genomic_DNA"/>
</dbReference>
<dbReference type="STRING" id="1459.AF332_24685"/>
<protein>
    <submittedName>
        <fullName evidence="7">Membrane protein</fullName>
    </submittedName>
</protein>
<keyword evidence="5 6" id="KW-0472">Membrane</keyword>
<dbReference type="Proteomes" id="UP000037109">
    <property type="component" value="Unassembled WGS sequence"/>
</dbReference>
<reference evidence="8" key="1">
    <citation type="submission" date="2015-07" db="EMBL/GenBank/DDBJ databases">
        <title>Fjat-10036 dsm4.</title>
        <authorList>
            <person name="Liu B."/>
            <person name="Wang J."/>
            <person name="Zhu Y."/>
            <person name="Liu G."/>
            <person name="Chen Q."/>
            <person name="Chen Z."/>
            <person name="Lan J."/>
            <person name="Che J."/>
            <person name="Ge C."/>
            <person name="Shi H."/>
            <person name="Pan Z."/>
            <person name="Liu X."/>
        </authorList>
    </citation>
    <scope>NUCLEOTIDE SEQUENCE [LARGE SCALE GENOMIC DNA]</scope>
    <source>
        <strain evidence="8">DSM 4</strain>
    </source>
</reference>
<evidence type="ECO:0000256" key="2">
    <source>
        <dbReference type="ARBA" id="ARBA00022475"/>
    </source>
</evidence>
<dbReference type="PANTHER" id="PTHR30509">
    <property type="entry name" value="P-HYDROXYBENZOIC ACID EFFLUX PUMP SUBUNIT-RELATED"/>
    <property type="match status" value="1"/>
</dbReference>
<evidence type="ECO:0000256" key="6">
    <source>
        <dbReference type="SAM" id="Phobius"/>
    </source>
</evidence>
<evidence type="ECO:0000256" key="3">
    <source>
        <dbReference type="ARBA" id="ARBA00022692"/>
    </source>
</evidence>
<organism evidence="7 8">
    <name type="scientific">Sporosarcina globispora</name>
    <name type="common">Bacillus globisporus</name>
    <dbReference type="NCBI Taxonomy" id="1459"/>
    <lineage>
        <taxon>Bacteria</taxon>
        <taxon>Bacillati</taxon>
        <taxon>Bacillota</taxon>
        <taxon>Bacilli</taxon>
        <taxon>Bacillales</taxon>
        <taxon>Caryophanaceae</taxon>
        <taxon>Sporosarcina</taxon>
    </lineage>
</organism>
<proteinExistence type="predicted"/>
<comment type="subcellular location">
    <subcellularLocation>
        <location evidence="1">Cell membrane</location>
        <topology evidence="1">Multi-pass membrane protein</topology>
    </subcellularLocation>
</comment>
<keyword evidence="2" id="KW-1003">Cell membrane</keyword>
<evidence type="ECO:0000313" key="8">
    <source>
        <dbReference type="Proteomes" id="UP000037109"/>
    </source>
</evidence>
<gene>
    <name evidence="7" type="ORF">AF332_24685</name>
</gene>
<dbReference type="InterPro" id="IPR010343">
    <property type="entry name" value="ArAE_1"/>
</dbReference>
<keyword evidence="4 6" id="KW-1133">Transmembrane helix</keyword>
<dbReference type="OrthoDB" id="1653617at2"/>
<sequence>MKLGARIFKTGIAIILALFLSEMFHLPAPIFAGIAAIFAVQPTIYRSYLSIVEQIQGNAIGALIAVIFVLLFGNDVFIIGLAAIIVITINLKLKIENTIGLSLVTLIAIMETPGDTFLQFALIRFSTIMLGVLSAFIVNLVFLPPKYENKLYFKLSNNTEEITKWIRLNIRHASEHMLLKNDIDKMKESNVKLDQLYLMYKEERNYFKRNDLVKSRKLVIYRQMISTVKRSLETLKKLHRFENDLQQMPEDFQNAVQQQLDILIHYHEHVMLKFIGKVRPNVVFEEGDFSMSRKELVNLFLAQQKEHEHDEESILPHIMQVVSAIVDYDEHVEHLDKLISSFQAYHKEENEVSIPENAE</sequence>
<dbReference type="PANTHER" id="PTHR30509:SF27">
    <property type="entry name" value="UPF0421 PROTEIN YGAE"/>
    <property type="match status" value="1"/>
</dbReference>
<accession>A0A0M0GJR8</accession>
<evidence type="ECO:0000313" key="7">
    <source>
        <dbReference type="EMBL" id="KON89686.1"/>
    </source>
</evidence>
<evidence type="ECO:0000256" key="5">
    <source>
        <dbReference type="ARBA" id="ARBA00023136"/>
    </source>
</evidence>